<evidence type="ECO:0000313" key="2">
    <source>
        <dbReference type="Proteomes" id="UP000092445"/>
    </source>
</evidence>
<reference evidence="2" key="1">
    <citation type="submission" date="2014-03" db="EMBL/GenBank/DDBJ databases">
        <authorList>
            <person name="Aksoy S."/>
            <person name="Warren W."/>
            <person name="Wilson R.K."/>
        </authorList>
    </citation>
    <scope>NUCLEOTIDE SEQUENCE [LARGE SCALE GENOMIC DNA]</scope>
    <source>
        <strain evidence="2">IAEA</strain>
    </source>
</reference>
<reference evidence="1" key="2">
    <citation type="submission" date="2020-05" db="UniProtKB">
        <authorList>
            <consortium name="EnsemblMetazoa"/>
        </authorList>
    </citation>
    <scope>IDENTIFICATION</scope>
    <source>
        <strain evidence="1">IAEA</strain>
    </source>
</reference>
<dbReference type="AlphaFoldDB" id="A0A1B0AAS9"/>
<keyword evidence="2" id="KW-1185">Reference proteome</keyword>
<name>A0A1B0AAS9_GLOPL</name>
<dbReference type="Proteomes" id="UP000092445">
    <property type="component" value="Unassembled WGS sequence"/>
</dbReference>
<protein>
    <submittedName>
        <fullName evidence="1">Uncharacterized protein</fullName>
    </submittedName>
</protein>
<proteinExistence type="predicted"/>
<accession>A0A1B0AAS9</accession>
<organism evidence="1 2">
    <name type="scientific">Glossina pallidipes</name>
    <name type="common">Tsetse fly</name>
    <dbReference type="NCBI Taxonomy" id="7398"/>
    <lineage>
        <taxon>Eukaryota</taxon>
        <taxon>Metazoa</taxon>
        <taxon>Ecdysozoa</taxon>
        <taxon>Arthropoda</taxon>
        <taxon>Hexapoda</taxon>
        <taxon>Insecta</taxon>
        <taxon>Pterygota</taxon>
        <taxon>Neoptera</taxon>
        <taxon>Endopterygota</taxon>
        <taxon>Diptera</taxon>
        <taxon>Brachycera</taxon>
        <taxon>Muscomorpha</taxon>
        <taxon>Hippoboscoidea</taxon>
        <taxon>Glossinidae</taxon>
        <taxon>Glossina</taxon>
    </lineage>
</organism>
<dbReference type="EnsemblMetazoa" id="GPAI039643-RA">
    <property type="protein sequence ID" value="GPAI039643-PA"/>
    <property type="gene ID" value="GPAI039643"/>
</dbReference>
<dbReference type="VEuPathDB" id="VectorBase:GPAI039643"/>
<sequence length="127" mass="14599">MHLYFSDRHCEICKENTFTLFFFLILCSPTLSFINNNKKIPCNKVKILLLQQRRGCTYESDGPKALGKRDLLSNKVDGMVLSTKDLDVRCVCTTLTKYTARVRVQLFSSVCWEALNDKILKLTALNE</sequence>
<evidence type="ECO:0000313" key="1">
    <source>
        <dbReference type="EnsemblMetazoa" id="GPAI039643-PA"/>
    </source>
</evidence>